<name>A0A4R6BHZ5_9STAP</name>
<comment type="caution">
    <text evidence="1">The sequence shown here is derived from an EMBL/GenBank/DDBJ whole genome shotgun (WGS) entry which is preliminary data.</text>
</comment>
<sequence>MRSVKVVAYDSIWQHLYLDEMNKLKEIFKGQMIEIFHIGSTAVPGLVSKPIIDMMLVVKDISQVDLLNEPLIRLGYEPKGENGIKGRRYFQKGQDNRSHHLHIYQTGDENIKRHLAFRDYLRTFSGEAERYGHLKAELAKLYLFDIDSYIAGKNIFVQVMEIKALDWYDVQLEKKEQLILKFP</sequence>
<dbReference type="Pfam" id="PF04229">
    <property type="entry name" value="GrpB"/>
    <property type="match status" value="1"/>
</dbReference>
<evidence type="ECO:0000313" key="2">
    <source>
        <dbReference type="Proteomes" id="UP000295328"/>
    </source>
</evidence>
<accession>A0A4R6BHZ5</accession>
<dbReference type="AlphaFoldDB" id="A0A4R6BHZ5"/>
<keyword evidence="2" id="KW-1185">Reference proteome</keyword>
<dbReference type="SUPFAM" id="SSF81301">
    <property type="entry name" value="Nucleotidyltransferase"/>
    <property type="match status" value="1"/>
</dbReference>
<dbReference type="Gene3D" id="3.30.460.10">
    <property type="entry name" value="Beta Polymerase, domain 2"/>
    <property type="match status" value="1"/>
</dbReference>
<dbReference type="RefSeq" id="WP_133430665.1">
    <property type="nucleotide sequence ID" value="NZ_BMCC01000006.1"/>
</dbReference>
<dbReference type="OrthoDB" id="9799092at2"/>
<dbReference type="PANTHER" id="PTHR34822">
    <property type="entry name" value="GRPB DOMAIN PROTEIN (AFU_ORTHOLOGUE AFUA_1G01530)"/>
    <property type="match status" value="1"/>
</dbReference>
<gene>
    <name evidence="1" type="ORF">ERX37_10665</name>
</gene>
<dbReference type="PANTHER" id="PTHR34822:SF1">
    <property type="entry name" value="GRPB FAMILY PROTEIN"/>
    <property type="match status" value="1"/>
</dbReference>
<dbReference type="InterPro" id="IPR007344">
    <property type="entry name" value="GrpB/CoaE"/>
</dbReference>
<evidence type="ECO:0000313" key="1">
    <source>
        <dbReference type="EMBL" id="TDM01134.1"/>
    </source>
</evidence>
<organism evidence="1 2">
    <name type="scientific">Macrococcus hajekii</name>
    <dbReference type="NCBI Taxonomy" id="198482"/>
    <lineage>
        <taxon>Bacteria</taxon>
        <taxon>Bacillati</taxon>
        <taxon>Bacillota</taxon>
        <taxon>Bacilli</taxon>
        <taxon>Bacillales</taxon>
        <taxon>Staphylococcaceae</taxon>
        <taxon>Macrococcus</taxon>
    </lineage>
</organism>
<dbReference type="InterPro" id="IPR043519">
    <property type="entry name" value="NT_sf"/>
</dbReference>
<proteinExistence type="predicted"/>
<dbReference type="Proteomes" id="UP000295328">
    <property type="component" value="Unassembled WGS sequence"/>
</dbReference>
<reference evidence="1 2" key="1">
    <citation type="submission" date="2019-01" db="EMBL/GenBank/DDBJ databases">
        <title>Draft genome sequences of the type strains of six Macrococcus species.</title>
        <authorList>
            <person name="Mazhar S."/>
            <person name="Altermann E."/>
            <person name="Hill C."/>
            <person name="Mcauliffe O."/>
        </authorList>
    </citation>
    <scope>NUCLEOTIDE SEQUENCE [LARGE SCALE GENOMIC DNA]</scope>
    <source>
        <strain evidence="1 2">CCM4809</strain>
    </source>
</reference>
<dbReference type="EMBL" id="SCWE01000006">
    <property type="protein sequence ID" value="TDM01134.1"/>
    <property type="molecule type" value="Genomic_DNA"/>
</dbReference>
<protein>
    <submittedName>
        <fullName evidence="1">GrpB family protein</fullName>
    </submittedName>
</protein>